<reference evidence="6 7" key="1">
    <citation type="submission" date="2019-10" db="EMBL/GenBank/DDBJ databases">
        <title>Georgenia wutianyii sp. nov. and Georgenia yuyongxinii sp. nov. isolated from plateau pika (Ochotona curzoniae) in the Qinghai-Tibet plateau of China.</title>
        <authorList>
            <person name="Tian Z."/>
        </authorList>
    </citation>
    <scope>NUCLEOTIDE SEQUENCE [LARGE SCALE GENOMIC DNA]</scope>
    <source>
        <strain evidence="6 7">JCM 15130</strain>
    </source>
</reference>
<organism evidence="6 7">
    <name type="scientific">Georgenia ruanii</name>
    <dbReference type="NCBI Taxonomy" id="348442"/>
    <lineage>
        <taxon>Bacteria</taxon>
        <taxon>Bacillati</taxon>
        <taxon>Actinomycetota</taxon>
        <taxon>Actinomycetes</taxon>
        <taxon>Micrococcales</taxon>
        <taxon>Bogoriellaceae</taxon>
        <taxon>Georgenia</taxon>
    </lineage>
</organism>
<dbReference type="AlphaFoldDB" id="A0A7J9V057"/>
<proteinExistence type="inferred from homology"/>
<dbReference type="RefSeq" id="WP_152232255.1">
    <property type="nucleotide sequence ID" value="NZ_BAAAOT010000014.1"/>
</dbReference>
<evidence type="ECO:0000313" key="7">
    <source>
        <dbReference type="Proteomes" id="UP000429644"/>
    </source>
</evidence>
<evidence type="ECO:0000256" key="1">
    <source>
        <dbReference type="ARBA" id="ARBA00004418"/>
    </source>
</evidence>
<comment type="similarity">
    <text evidence="2">Belongs to the bacterial solute-binding protein SsuA/TauA family.</text>
</comment>
<feature type="chain" id="PRO_5038569458" evidence="4">
    <location>
        <begin position="25"/>
        <end position="337"/>
    </location>
</feature>
<evidence type="ECO:0000256" key="3">
    <source>
        <dbReference type="ARBA" id="ARBA00022729"/>
    </source>
</evidence>
<dbReference type="PROSITE" id="PS51257">
    <property type="entry name" value="PROKAR_LIPOPROTEIN"/>
    <property type="match status" value="1"/>
</dbReference>
<dbReference type="InterPro" id="IPR015168">
    <property type="entry name" value="SsuA/THI5"/>
</dbReference>
<dbReference type="SUPFAM" id="SSF53850">
    <property type="entry name" value="Periplasmic binding protein-like II"/>
    <property type="match status" value="1"/>
</dbReference>
<dbReference type="PROSITE" id="PS51318">
    <property type="entry name" value="TAT"/>
    <property type="match status" value="1"/>
</dbReference>
<dbReference type="Pfam" id="PF09084">
    <property type="entry name" value="NMT1"/>
    <property type="match status" value="1"/>
</dbReference>
<evidence type="ECO:0000313" key="6">
    <source>
        <dbReference type="EMBL" id="MPV89520.1"/>
    </source>
</evidence>
<dbReference type="InterPro" id="IPR006311">
    <property type="entry name" value="TAT_signal"/>
</dbReference>
<dbReference type="PANTHER" id="PTHR30024">
    <property type="entry name" value="ALIPHATIC SULFONATES-BINDING PROTEIN-RELATED"/>
    <property type="match status" value="1"/>
</dbReference>
<dbReference type="Gene3D" id="3.40.190.10">
    <property type="entry name" value="Periplasmic binding protein-like II"/>
    <property type="match status" value="2"/>
</dbReference>
<evidence type="ECO:0000256" key="2">
    <source>
        <dbReference type="ARBA" id="ARBA00010742"/>
    </source>
</evidence>
<dbReference type="OrthoDB" id="7808807at2"/>
<dbReference type="PANTHER" id="PTHR30024:SF47">
    <property type="entry name" value="TAURINE-BINDING PERIPLASMIC PROTEIN"/>
    <property type="match status" value="1"/>
</dbReference>
<gene>
    <name evidence="6" type="ORF">GB882_12655</name>
</gene>
<keyword evidence="7" id="KW-1185">Reference proteome</keyword>
<dbReference type="Proteomes" id="UP000429644">
    <property type="component" value="Unassembled WGS sequence"/>
</dbReference>
<comment type="subcellular location">
    <subcellularLocation>
        <location evidence="1">Periplasm</location>
    </subcellularLocation>
</comment>
<feature type="signal peptide" evidence="4">
    <location>
        <begin position="1"/>
        <end position="24"/>
    </location>
</feature>
<dbReference type="EMBL" id="WHPD01002727">
    <property type="protein sequence ID" value="MPV89520.1"/>
    <property type="molecule type" value="Genomic_DNA"/>
</dbReference>
<accession>A0A7J9V057</accession>
<evidence type="ECO:0000256" key="4">
    <source>
        <dbReference type="SAM" id="SignalP"/>
    </source>
</evidence>
<comment type="caution">
    <text evidence="6">The sequence shown here is derived from an EMBL/GenBank/DDBJ whole genome shotgun (WGS) entry which is preliminary data.</text>
</comment>
<feature type="non-terminal residue" evidence="6">
    <location>
        <position position="1"/>
    </location>
</feature>
<sequence length="337" mass="34715">MSITPRPTTAGRAALLGLAALVLAACGASGTSDETTTTPTATAGSATTDPAAVIPIRIGTLPIVATSALWYGVDKGIFTEHGLDVTVDTGVGSETMVAAALAHEVDFVTLNSVSLMVALDAGVPVQVASGFSQAWADGEEDISAVLTKPDSGITDAAGLAGHTIAVNTLNSAGTLTISEAVRAAGGDPEKIQFVEIRYPDMIRALEAGDVDAIWEVEPFITIAQGNGAQVASWNFAESAPGLSTQVMVTAADQDPEVVDRFTAALTDVLKAAEADQDGLRQVLVDKLEMDPALAERVRMDRFSTEINMDALRSLAGLAHAEGLVSKPVDLAAFEKKG</sequence>
<name>A0A7J9V057_9MICO</name>
<dbReference type="GO" id="GO:0042597">
    <property type="term" value="C:periplasmic space"/>
    <property type="evidence" value="ECO:0007669"/>
    <property type="project" value="UniProtKB-SubCell"/>
</dbReference>
<protein>
    <submittedName>
        <fullName evidence="6">PhnD/SsuA/transferrin family substrate-binding protein</fullName>
    </submittedName>
</protein>
<evidence type="ECO:0000259" key="5">
    <source>
        <dbReference type="Pfam" id="PF09084"/>
    </source>
</evidence>
<keyword evidence="3 4" id="KW-0732">Signal</keyword>
<feature type="domain" description="SsuA/THI5-like" evidence="5">
    <location>
        <begin position="69"/>
        <end position="275"/>
    </location>
</feature>